<keyword evidence="2" id="KW-1185">Reference proteome</keyword>
<evidence type="ECO:0000313" key="1">
    <source>
        <dbReference type="EMBL" id="SDG89065.1"/>
    </source>
</evidence>
<evidence type="ECO:0000313" key="2">
    <source>
        <dbReference type="Proteomes" id="UP000182894"/>
    </source>
</evidence>
<proteinExistence type="predicted"/>
<protein>
    <submittedName>
        <fullName evidence="1">YecR-like lipoprotein</fullName>
    </submittedName>
</protein>
<dbReference type="OrthoDB" id="8607336at2"/>
<dbReference type="AlphaFoldDB" id="A0A1G7XXY8"/>
<dbReference type="RefSeq" id="WP_074752133.1">
    <property type="nucleotide sequence ID" value="NZ_FNCO01000003.1"/>
</dbReference>
<dbReference type="Pfam" id="PF13992">
    <property type="entry name" value="YecR"/>
    <property type="match status" value="1"/>
</dbReference>
<gene>
    <name evidence="1" type="ORF">SAMN05216605_103437</name>
</gene>
<sequence length="173" mass="19013">MRAVLIAGLFVSLAACSTHKDFYATGGSRADGVIDVAYDFNSLETPVVDNNQAYTIAKSKCALWGYADAEPFGGKTQTCQARRGFGECSAWQVSIKYQCLGNLGQVSQPVNYLGYSTPVAPAPVRAPSYAPNPAAAAQPMSKEDFQREQVQKLMQENVSYEEYQRRYRMIMGQ</sequence>
<organism evidence="1 2">
    <name type="scientific">Pseudomonas abietaniphila</name>
    <dbReference type="NCBI Taxonomy" id="89065"/>
    <lineage>
        <taxon>Bacteria</taxon>
        <taxon>Pseudomonadati</taxon>
        <taxon>Pseudomonadota</taxon>
        <taxon>Gammaproteobacteria</taxon>
        <taxon>Pseudomonadales</taxon>
        <taxon>Pseudomonadaceae</taxon>
        <taxon>Pseudomonas</taxon>
    </lineage>
</organism>
<dbReference type="EMBL" id="FNCO01000003">
    <property type="protein sequence ID" value="SDG89065.1"/>
    <property type="molecule type" value="Genomic_DNA"/>
</dbReference>
<dbReference type="STRING" id="89065.SAMN05216605_103437"/>
<dbReference type="InterPro" id="IPR025731">
    <property type="entry name" value="YecR-like"/>
</dbReference>
<name>A0A1G7XXY8_9PSED</name>
<accession>A0A1G7XXY8</accession>
<reference evidence="2" key="1">
    <citation type="submission" date="2016-10" db="EMBL/GenBank/DDBJ databases">
        <authorList>
            <person name="Varghese N."/>
            <person name="Submissions S."/>
        </authorList>
    </citation>
    <scope>NUCLEOTIDE SEQUENCE [LARGE SCALE GENOMIC DNA]</scope>
    <source>
        <strain evidence="2">ATCC 700689</strain>
    </source>
</reference>
<dbReference type="Proteomes" id="UP000182894">
    <property type="component" value="Unassembled WGS sequence"/>
</dbReference>
<keyword evidence="1" id="KW-0449">Lipoprotein</keyword>
<dbReference type="PROSITE" id="PS51257">
    <property type="entry name" value="PROKAR_LIPOPROTEIN"/>
    <property type="match status" value="1"/>
</dbReference>